<dbReference type="EMBL" id="JAQQWE010000005">
    <property type="protein sequence ID" value="KAK7951942.1"/>
    <property type="molecule type" value="Genomic_DNA"/>
</dbReference>
<gene>
    <name evidence="2" type="ORF">PG986_007670</name>
</gene>
<dbReference type="Proteomes" id="UP001391051">
    <property type="component" value="Unassembled WGS sequence"/>
</dbReference>
<feature type="compositionally biased region" description="Basic and acidic residues" evidence="1">
    <location>
        <begin position="10"/>
        <end position="30"/>
    </location>
</feature>
<evidence type="ECO:0000256" key="1">
    <source>
        <dbReference type="SAM" id="MobiDB-lite"/>
    </source>
</evidence>
<evidence type="ECO:0000313" key="3">
    <source>
        <dbReference type="Proteomes" id="UP001391051"/>
    </source>
</evidence>
<name>A0ABR1QD98_9PEZI</name>
<dbReference type="GeneID" id="92076954"/>
<protein>
    <submittedName>
        <fullName evidence="2">Uncharacterized protein</fullName>
    </submittedName>
</protein>
<comment type="caution">
    <text evidence="2">The sequence shown here is derived from an EMBL/GenBank/DDBJ whole genome shotgun (WGS) entry which is preliminary data.</text>
</comment>
<feature type="region of interest" description="Disordered" evidence="1">
    <location>
        <begin position="1"/>
        <end position="69"/>
    </location>
</feature>
<keyword evidence="3" id="KW-1185">Reference proteome</keyword>
<organism evidence="2 3">
    <name type="scientific">Apiospora aurea</name>
    <dbReference type="NCBI Taxonomy" id="335848"/>
    <lineage>
        <taxon>Eukaryota</taxon>
        <taxon>Fungi</taxon>
        <taxon>Dikarya</taxon>
        <taxon>Ascomycota</taxon>
        <taxon>Pezizomycotina</taxon>
        <taxon>Sordariomycetes</taxon>
        <taxon>Xylariomycetidae</taxon>
        <taxon>Amphisphaeriales</taxon>
        <taxon>Apiosporaceae</taxon>
        <taxon>Apiospora</taxon>
    </lineage>
</organism>
<accession>A0ABR1QD98</accession>
<reference evidence="2 3" key="1">
    <citation type="submission" date="2023-01" db="EMBL/GenBank/DDBJ databases">
        <title>Analysis of 21 Apiospora genomes using comparative genomics revels a genus with tremendous synthesis potential of carbohydrate active enzymes and secondary metabolites.</title>
        <authorList>
            <person name="Sorensen T."/>
        </authorList>
    </citation>
    <scope>NUCLEOTIDE SEQUENCE [LARGE SCALE GENOMIC DNA]</scope>
    <source>
        <strain evidence="2 3">CBS 24483</strain>
    </source>
</reference>
<sequence>MQDQLLPEPLSEHPRGTARKKEEEKAEEHSNVPAWSPAILADNRLAAEDPPSNAPAIDTDTASNATSELPPAYEDVCLRPVEASREAAPLAQLQQLPRMFEIVRELMNEHVLDELSEVLDTYPMLALIDSGIYHRIHSMCVHAGCFVADGSSITFLDKDNQSTQDTIRTPFNEVVEMIQLERPTTIAQVAGIMANAVAKTVGQVVAKGMYRSYLEAQAWAHWSVSTANRQAELVCSRLAEGKLPTAESEAAPTTVQEKRKSTIKRLFERVLG</sequence>
<proteinExistence type="predicted"/>
<dbReference type="RefSeq" id="XP_066700004.1">
    <property type="nucleotide sequence ID" value="XM_066843892.1"/>
</dbReference>
<evidence type="ECO:0000313" key="2">
    <source>
        <dbReference type="EMBL" id="KAK7951942.1"/>
    </source>
</evidence>